<feature type="region of interest" description="Disordered" evidence="12">
    <location>
        <begin position="159"/>
        <end position="220"/>
    </location>
</feature>
<dbReference type="InterPro" id="IPR028662">
    <property type="entry name" value="SNX8/Mvp1"/>
</dbReference>
<evidence type="ECO:0000313" key="14">
    <source>
        <dbReference type="EMBL" id="OAD72304.1"/>
    </source>
</evidence>
<dbReference type="GO" id="GO:0005829">
    <property type="term" value="C:cytosol"/>
    <property type="evidence" value="ECO:0007669"/>
    <property type="project" value="GOC"/>
</dbReference>
<dbReference type="InterPro" id="IPR001683">
    <property type="entry name" value="PX_dom"/>
</dbReference>
<evidence type="ECO:0000256" key="8">
    <source>
        <dbReference type="ARBA" id="ARBA00023136"/>
    </source>
</evidence>
<dbReference type="GO" id="GO:0031901">
    <property type="term" value="C:early endosome membrane"/>
    <property type="evidence" value="ECO:0007669"/>
    <property type="project" value="TreeGrafter"/>
</dbReference>
<dbReference type="GO" id="GO:0006886">
    <property type="term" value="P:intracellular protein transport"/>
    <property type="evidence" value="ECO:0007669"/>
    <property type="project" value="TreeGrafter"/>
</dbReference>
<dbReference type="STRING" id="763407.A0A167MAU1"/>
<keyword evidence="8" id="KW-0472">Membrane</keyword>
<keyword evidence="15" id="KW-1185">Reference proteome</keyword>
<comment type="similarity">
    <text evidence="4">Belongs to the YPT35 family.</text>
</comment>
<dbReference type="Gene3D" id="3.30.1520.10">
    <property type="entry name" value="Phox-like domain"/>
    <property type="match status" value="1"/>
</dbReference>
<dbReference type="PROSITE" id="PS50195">
    <property type="entry name" value="PX"/>
    <property type="match status" value="1"/>
</dbReference>
<evidence type="ECO:0000256" key="9">
    <source>
        <dbReference type="ARBA" id="ARBA00033728"/>
    </source>
</evidence>
<organism evidence="14 15">
    <name type="scientific">Phycomyces blakesleeanus (strain ATCC 8743b / DSM 1359 / FGSC 10004 / NBRC 33097 / NRRL 1555)</name>
    <dbReference type="NCBI Taxonomy" id="763407"/>
    <lineage>
        <taxon>Eukaryota</taxon>
        <taxon>Fungi</taxon>
        <taxon>Fungi incertae sedis</taxon>
        <taxon>Mucoromycota</taxon>
        <taxon>Mucoromycotina</taxon>
        <taxon>Mucoromycetes</taxon>
        <taxon>Mucorales</taxon>
        <taxon>Phycomycetaceae</taxon>
        <taxon>Phycomyces</taxon>
    </lineage>
</organism>
<feature type="domain" description="PX" evidence="13">
    <location>
        <begin position="386"/>
        <end position="496"/>
    </location>
</feature>
<evidence type="ECO:0000256" key="5">
    <source>
        <dbReference type="ARBA" id="ARBA00014268"/>
    </source>
</evidence>
<feature type="compositionally biased region" description="Acidic residues" evidence="12">
    <location>
        <begin position="184"/>
        <end position="202"/>
    </location>
</feature>
<dbReference type="GO" id="GO:0005774">
    <property type="term" value="C:vacuolar membrane"/>
    <property type="evidence" value="ECO:0007669"/>
    <property type="project" value="UniProtKB-SubCell"/>
</dbReference>
<proteinExistence type="inferred from homology"/>
<evidence type="ECO:0000256" key="4">
    <source>
        <dbReference type="ARBA" id="ARBA00007426"/>
    </source>
</evidence>
<dbReference type="Proteomes" id="UP000077315">
    <property type="component" value="Unassembled WGS sequence"/>
</dbReference>
<dbReference type="AlphaFoldDB" id="A0A167MAU1"/>
<dbReference type="InParanoid" id="A0A167MAU1"/>
<evidence type="ECO:0000256" key="11">
    <source>
        <dbReference type="ARBA" id="ARBA00033785"/>
    </source>
</evidence>
<name>A0A167MAU1_PHYB8</name>
<dbReference type="CDD" id="cd07280">
    <property type="entry name" value="PX_YPT35"/>
    <property type="match status" value="1"/>
</dbReference>
<keyword evidence="7" id="KW-0967">Endosome</keyword>
<sequence>MNVLDQQKDIGALLEVCQTQWETLQSHGKYAVDESIRQCSRDLHEGIKLLVNLQDELDEVGQEEVDSAWLGRYSFTMEEVQKRLQSAMDKTKKKSVTNLSPIFTNSIADMATTASSTPGLTKHLKQPHGQPTKDTVIEEQTCYVKAVPMVTQSAPLKLPGQLSSSLRSTSSSSQNTCLLNSSISEEDEDEDEDDDYNDEDSYTQDTPKNSQEALVPAPRFTISSPEKQFVGYPFLNRVSEPVLEDMDQEINNYGSSPLESKQFDNDYQQYSSAISLPKIPKSNSSVSMYSLPPRFIDSPARQENYNIQPPVFPTASESTERSFGRRSLTIEEFPELKVDTERRSKLLIPLLKSKNSSRSTPLPGAPARINFYKNDENSDSKDNEIFASDAIVNHPLRIGIGYGSYICYSCTVLSNKGASIIVRKRYSDFVDLREELIKKYPKMKKNIPKLPPKKVVGNFTPVFVEHRRRDLEYFFKYVVLHPSLGNSSIVKHWIAP</sequence>
<comment type="function">
    <text evidence="9">Recruits the lipid transfer protein VPS13 to endosomal and vacuolar membranes.</text>
</comment>
<evidence type="ECO:0000256" key="1">
    <source>
        <dbReference type="ARBA" id="ARBA00004148"/>
    </source>
</evidence>
<feature type="compositionally biased region" description="Polar residues" evidence="12">
    <location>
        <begin position="203"/>
        <end position="212"/>
    </location>
</feature>
<dbReference type="GeneID" id="29000274"/>
<evidence type="ECO:0000256" key="3">
    <source>
        <dbReference type="ARBA" id="ARBA00004287"/>
    </source>
</evidence>
<evidence type="ECO:0000256" key="2">
    <source>
        <dbReference type="ARBA" id="ARBA00004177"/>
    </source>
</evidence>
<dbReference type="PANTHER" id="PTHR46571:SF1">
    <property type="entry name" value="SORTING NEXIN-8"/>
    <property type="match status" value="1"/>
</dbReference>
<dbReference type="GO" id="GO:0032266">
    <property type="term" value="F:phosphatidylinositol-3-phosphate binding"/>
    <property type="evidence" value="ECO:0007669"/>
    <property type="project" value="InterPro"/>
</dbReference>
<dbReference type="InterPro" id="IPR036871">
    <property type="entry name" value="PX_dom_sf"/>
</dbReference>
<dbReference type="VEuPathDB" id="FungiDB:PHYBLDRAFT_187343"/>
<dbReference type="InterPro" id="IPR037917">
    <property type="entry name" value="Ypt35_PX"/>
</dbReference>
<dbReference type="OrthoDB" id="10254720at2759"/>
<accession>A0A167MAU1</accession>
<comment type="subcellular location">
    <subcellularLocation>
        <location evidence="2">Endosome</location>
    </subcellularLocation>
    <subcellularLocation>
        <location evidence="3">Membrane</location>
        <topology evidence="3">Peripheral membrane protein</topology>
        <orientation evidence="3">Cytoplasmic side</orientation>
    </subcellularLocation>
    <subcellularLocation>
        <location evidence="1">Vacuole membrane</location>
        <topology evidence="1">Peripheral membrane protein</topology>
    </subcellularLocation>
</comment>
<gene>
    <name evidence="14" type="ORF">PHYBLDRAFT_187343</name>
</gene>
<evidence type="ECO:0000256" key="12">
    <source>
        <dbReference type="SAM" id="MobiDB-lite"/>
    </source>
</evidence>
<evidence type="ECO:0000256" key="7">
    <source>
        <dbReference type="ARBA" id="ARBA00022753"/>
    </source>
</evidence>
<keyword evidence="6" id="KW-0926">Vacuole</keyword>
<dbReference type="Pfam" id="PF00787">
    <property type="entry name" value="PX"/>
    <property type="match status" value="1"/>
</dbReference>
<reference evidence="15" key="1">
    <citation type="submission" date="2015-06" db="EMBL/GenBank/DDBJ databases">
        <title>Expansion of signal transduction pathways in fungi by whole-genome duplication.</title>
        <authorList>
            <consortium name="DOE Joint Genome Institute"/>
            <person name="Corrochano L.M."/>
            <person name="Kuo A."/>
            <person name="Marcet-Houben M."/>
            <person name="Polaino S."/>
            <person name="Salamov A."/>
            <person name="Villalobos J.M."/>
            <person name="Alvarez M.I."/>
            <person name="Avalos J."/>
            <person name="Benito E.P."/>
            <person name="Benoit I."/>
            <person name="Burger G."/>
            <person name="Camino L.P."/>
            <person name="Canovas D."/>
            <person name="Cerda-Olmedo E."/>
            <person name="Cheng J.-F."/>
            <person name="Dominguez A."/>
            <person name="Elias M."/>
            <person name="Eslava A.P."/>
            <person name="Glaser F."/>
            <person name="Grimwood J."/>
            <person name="Gutierrez G."/>
            <person name="Heitman J."/>
            <person name="Henrissat B."/>
            <person name="Iturriaga E.A."/>
            <person name="Lang B.F."/>
            <person name="Lavin J.L."/>
            <person name="Lee S."/>
            <person name="Li W."/>
            <person name="Lindquist E."/>
            <person name="Lopez-Garcia S."/>
            <person name="Luque E.M."/>
            <person name="Marcos A.T."/>
            <person name="Martin J."/>
            <person name="McCluskey K."/>
            <person name="Medina H.R."/>
            <person name="Miralles-Duran A."/>
            <person name="Miyazaki A."/>
            <person name="Munoz-Torres E."/>
            <person name="Oguiza J.A."/>
            <person name="Ohm R."/>
            <person name="Olmedo M."/>
            <person name="Orejas M."/>
            <person name="Ortiz-Castellanos L."/>
            <person name="Pisabarro A.G."/>
            <person name="Rodriguez-Romero J."/>
            <person name="Ruiz-Herrera J."/>
            <person name="Ruiz-Vazquez R."/>
            <person name="Sanz C."/>
            <person name="Schackwitz W."/>
            <person name="Schmutz J."/>
            <person name="Shahriari M."/>
            <person name="Shelest E."/>
            <person name="Silva-Franco F."/>
            <person name="Soanes D."/>
            <person name="Syed K."/>
            <person name="Tagua V.G."/>
            <person name="Talbot N.J."/>
            <person name="Thon M."/>
            <person name="De vries R.P."/>
            <person name="Wiebenga A."/>
            <person name="Yadav J.S."/>
            <person name="Braun E.L."/>
            <person name="Baker S."/>
            <person name="Garre V."/>
            <person name="Horwitz B."/>
            <person name="Torres-Martinez S."/>
            <person name="Idnurm A."/>
            <person name="Herrera-Estrella A."/>
            <person name="Gabaldon T."/>
            <person name="Grigoriev I.V."/>
        </authorList>
    </citation>
    <scope>NUCLEOTIDE SEQUENCE [LARGE SCALE GENOMIC DNA]</scope>
    <source>
        <strain evidence="15">NRRL 1555(-)</strain>
    </source>
</reference>
<evidence type="ECO:0000259" key="13">
    <source>
        <dbReference type="PROSITE" id="PS50195"/>
    </source>
</evidence>
<protein>
    <recommendedName>
        <fullName evidence="10">Endosomal/vacuolar adapter protein YPT35</fullName>
    </recommendedName>
    <alternativeName>
        <fullName evidence="11">PX domain-containing protein YPT35</fullName>
    </alternativeName>
    <alternativeName>
        <fullName evidence="5">Sorting nexin MVP1</fullName>
    </alternativeName>
</protein>
<dbReference type="PANTHER" id="PTHR46571">
    <property type="entry name" value="SORTING NEXIN-8"/>
    <property type="match status" value="1"/>
</dbReference>
<dbReference type="SMART" id="SM00312">
    <property type="entry name" value="PX"/>
    <property type="match status" value="1"/>
</dbReference>
<dbReference type="RefSeq" id="XP_018290344.1">
    <property type="nucleotide sequence ID" value="XM_018439368.1"/>
</dbReference>
<evidence type="ECO:0000256" key="10">
    <source>
        <dbReference type="ARBA" id="ARBA00033774"/>
    </source>
</evidence>
<dbReference type="GO" id="GO:0034498">
    <property type="term" value="P:early endosome to Golgi transport"/>
    <property type="evidence" value="ECO:0007669"/>
    <property type="project" value="TreeGrafter"/>
</dbReference>
<dbReference type="SUPFAM" id="SSF64268">
    <property type="entry name" value="PX domain"/>
    <property type="match status" value="1"/>
</dbReference>
<feature type="compositionally biased region" description="Low complexity" evidence="12">
    <location>
        <begin position="161"/>
        <end position="182"/>
    </location>
</feature>
<dbReference type="EMBL" id="KV440983">
    <property type="protein sequence ID" value="OAD72304.1"/>
    <property type="molecule type" value="Genomic_DNA"/>
</dbReference>
<evidence type="ECO:0000256" key="6">
    <source>
        <dbReference type="ARBA" id="ARBA00022554"/>
    </source>
</evidence>
<evidence type="ECO:0000313" key="15">
    <source>
        <dbReference type="Proteomes" id="UP000077315"/>
    </source>
</evidence>